<dbReference type="SUPFAM" id="SSF63829">
    <property type="entry name" value="Calcium-dependent phosphotriesterase"/>
    <property type="match status" value="3"/>
</dbReference>
<dbReference type="KEGG" id="plei:Q9312_02005"/>
<dbReference type="RefSeq" id="WP_309202851.1">
    <property type="nucleotide sequence ID" value="NZ_CP133548.1"/>
</dbReference>
<sequence length="1103" mass="125804">MRNQLTLKHNNLVFNHLRKAFLAFLFVTAVIQLRADSTHNLVTLSPQLHLSHYAIEDGLSLNTVTAFAKTQDGYMWIGTEDGLNRFDGYTFQIFKRTVGKENTLPDNMISALLADSQGRLWVGTEKGLAIWSGGTDFKNVQTMDGSLGRVSVIEEDIYNRIWVVVKQQLMMFNDSTQKLEPYHEMLSVKTHQVNTAIESLHSVGPLVYFGKKNCLNSIDIANLELKEQCFTEDNIGRKITRITTIYSNGKDLIWIGTSEGLIRYSTLSGSAELFHTSAATNRRLSGNHIQSLLVDNENKVWIATATGLNVFDPLADRVYQYHKNYIDQRGLLSDDIVSIFQDDVGLVWLGTYGSGLNVFNRQTQNFNHYFTKRDAFNLNSSNTIHSITTDLLGNIWVGSYGSGLFQIDSQRKTLRRVTDHTGSLKNSFITSLHFDIYDNLWISTLSGLYVYDPDYQSYHQISHPKFKGIVSTISEDRNGDLWIGVDSGLVKIEGVQGKYDETANIRVIDFTHRIKKYLDDKNYIINDIYEDVEGLLWIGSDLGLFVVEPSTEFQHAFVHDENNTKSLSHNYVQVIYEDTQGVIWIGTGDGLNKLVMNNGLTQNAYFEHFSEDNGLVNDSVYGILSGEGDELWLSTSNGLVRFYTSTNKVEHFTTRDGLQSNEFNLWAYHKSSDNEIFFGGINGITSFYPDSIIVEKRDFIPSVSSIKINNQAIRSFDSFEKIVLSKKSDLVSISLTPLDFSNPSSHQFRYRLKGFNDEWIEIGSTRVINISGLVGDGATLEIQTKVTGNDWNSPIKDIAIEVNTNFWQSEKGVMFYIVLSLVLVSAMFTLWSRRLINRGRLVRSELNANREYIRNIQLDIEREKSATDLANQELVQLRERIAYYESRFDEYAKKDRITRFYKRKFFEEIINNEDAFYKSNQLDFPAGCLITIAIKNYSELLEKEHKANVEAAVADFSDIIKDYVSGDDLICRWNSECFLMLESGSIHDIKQRLYNFHRLISNRTYDCGNGRLLPFEFILTVIPVPVTSHRSSLINRSVIAYLSIDLIESLKPRGEQGAFVFKCRSQMHPAEIEKKISYGADLLMNEAIFELVPLNELLIKENV</sequence>
<evidence type="ECO:0000313" key="4">
    <source>
        <dbReference type="Proteomes" id="UP001239782"/>
    </source>
</evidence>
<dbReference type="Pfam" id="PF07494">
    <property type="entry name" value="Reg_prop"/>
    <property type="match status" value="4"/>
</dbReference>
<keyword evidence="2" id="KW-0472">Membrane</keyword>
<evidence type="ECO:0000313" key="3">
    <source>
        <dbReference type="EMBL" id="WMS87708.1"/>
    </source>
</evidence>
<accession>A0AA51RU49</accession>
<dbReference type="PANTHER" id="PTHR43547:SF2">
    <property type="entry name" value="HYBRID SIGNAL TRANSDUCTION HISTIDINE KINASE C"/>
    <property type="match status" value="1"/>
</dbReference>
<keyword evidence="2" id="KW-0812">Transmembrane</keyword>
<protein>
    <submittedName>
        <fullName evidence="3">Two-component regulator propeller domain-containing protein</fullName>
    </submittedName>
</protein>
<keyword evidence="2" id="KW-1133">Transmembrane helix</keyword>
<evidence type="ECO:0000256" key="1">
    <source>
        <dbReference type="ARBA" id="ARBA00022553"/>
    </source>
</evidence>
<keyword evidence="4" id="KW-1185">Reference proteome</keyword>
<keyword evidence="1" id="KW-0597">Phosphoprotein</keyword>
<dbReference type="Gene3D" id="3.30.70.270">
    <property type="match status" value="1"/>
</dbReference>
<dbReference type="InterPro" id="IPR011110">
    <property type="entry name" value="Reg_prop"/>
</dbReference>
<dbReference type="InterPro" id="IPR013783">
    <property type="entry name" value="Ig-like_fold"/>
</dbReference>
<feature type="transmembrane region" description="Helical" evidence="2">
    <location>
        <begin position="813"/>
        <end position="831"/>
    </location>
</feature>
<proteinExistence type="predicted"/>
<gene>
    <name evidence="3" type="ORF">Q9312_02005</name>
</gene>
<name>A0AA51RU49_9GAMM</name>
<dbReference type="PANTHER" id="PTHR43547">
    <property type="entry name" value="TWO-COMPONENT HISTIDINE KINASE"/>
    <property type="match status" value="1"/>
</dbReference>
<organism evidence="3 4">
    <name type="scientific">Pleionea litopenaei</name>
    <dbReference type="NCBI Taxonomy" id="3070815"/>
    <lineage>
        <taxon>Bacteria</taxon>
        <taxon>Pseudomonadati</taxon>
        <taxon>Pseudomonadota</taxon>
        <taxon>Gammaproteobacteria</taxon>
        <taxon>Oceanospirillales</taxon>
        <taxon>Pleioneaceae</taxon>
        <taxon>Pleionea</taxon>
    </lineage>
</organism>
<dbReference type="AlphaFoldDB" id="A0AA51RU49"/>
<reference evidence="3 4" key="1">
    <citation type="submission" date="2023-08" db="EMBL/GenBank/DDBJ databases">
        <title>Pleionea litopenaei sp. nov., isolated from stomach of juvenile Litopenaeus vannamei.</title>
        <authorList>
            <person name="Rho A.M."/>
            <person name="Hwang C.Y."/>
        </authorList>
    </citation>
    <scope>NUCLEOTIDE SEQUENCE [LARGE SCALE GENOMIC DNA]</scope>
    <source>
        <strain evidence="3 4">HL-JVS1</strain>
    </source>
</reference>
<evidence type="ECO:0000256" key="2">
    <source>
        <dbReference type="SAM" id="Phobius"/>
    </source>
</evidence>
<dbReference type="GO" id="GO:0000155">
    <property type="term" value="F:phosphorelay sensor kinase activity"/>
    <property type="evidence" value="ECO:0007669"/>
    <property type="project" value="TreeGrafter"/>
</dbReference>
<dbReference type="InterPro" id="IPR015943">
    <property type="entry name" value="WD40/YVTN_repeat-like_dom_sf"/>
</dbReference>
<dbReference type="EMBL" id="CP133548">
    <property type="protein sequence ID" value="WMS87708.1"/>
    <property type="molecule type" value="Genomic_DNA"/>
</dbReference>
<dbReference type="Gene3D" id="2.60.40.10">
    <property type="entry name" value="Immunoglobulins"/>
    <property type="match status" value="1"/>
</dbReference>
<dbReference type="Proteomes" id="UP001239782">
    <property type="component" value="Chromosome"/>
</dbReference>
<dbReference type="InterPro" id="IPR043128">
    <property type="entry name" value="Rev_trsase/Diguanyl_cyclase"/>
</dbReference>
<dbReference type="Gene3D" id="2.130.10.10">
    <property type="entry name" value="YVTN repeat-like/Quinoprotein amine dehydrogenase"/>
    <property type="match status" value="2"/>
</dbReference>